<evidence type="ECO:0000313" key="4">
    <source>
        <dbReference type="EMBL" id="KAK8540152.1"/>
    </source>
</evidence>
<evidence type="ECO:0000256" key="3">
    <source>
        <dbReference type="SAM" id="SignalP"/>
    </source>
</evidence>
<proteinExistence type="predicted"/>
<dbReference type="EMBL" id="JBBPBM010000025">
    <property type="protein sequence ID" value="KAK8540152.1"/>
    <property type="molecule type" value="Genomic_DNA"/>
</dbReference>
<dbReference type="PROSITE" id="PS51257">
    <property type="entry name" value="PROKAR_LIPOPROTEIN"/>
    <property type="match status" value="1"/>
</dbReference>
<name>A0ABR2DIN3_9ROSI</name>
<gene>
    <name evidence="4" type="ORF">V6N12_046443</name>
</gene>
<feature type="chain" id="PRO_5045240847" evidence="3">
    <location>
        <begin position="20"/>
        <end position="151"/>
    </location>
</feature>
<protein>
    <submittedName>
        <fullName evidence="4">Uncharacterized protein</fullName>
    </submittedName>
</protein>
<dbReference type="Proteomes" id="UP001472677">
    <property type="component" value="Unassembled WGS sequence"/>
</dbReference>
<feature type="region of interest" description="Disordered" evidence="1">
    <location>
        <begin position="52"/>
        <end position="100"/>
    </location>
</feature>
<keyword evidence="5" id="KW-1185">Reference proteome</keyword>
<sequence>MKLLVLILVAMVVSCSCMAGESRRGMIGGIYGREEQQRDHFVGNGSGFEERKSAVEDSFDKNIDNHHNIPRQRYDDWGNNSPDNGDEVGAGDDGARAPSGATMEGELVDLELVVIETTFSQGGCGSRPVVVLVLIFLGTVTCVGVVAGVGA</sequence>
<organism evidence="4 5">
    <name type="scientific">Hibiscus sabdariffa</name>
    <name type="common">roselle</name>
    <dbReference type="NCBI Taxonomy" id="183260"/>
    <lineage>
        <taxon>Eukaryota</taxon>
        <taxon>Viridiplantae</taxon>
        <taxon>Streptophyta</taxon>
        <taxon>Embryophyta</taxon>
        <taxon>Tracheophyta</taxon>
        <taxon>Spermatophyta</taxon>
        <taxon>Magnoliopsida</taxon>
        <taxon>eudicotyledons</taxon>
        <taxon>Gunneridae</taxon>
        <taxon>Pentapetalae</taxon>
        <taxon>rosids</taxon>
        <taxon>malvids</taxon>
        <taxon>Malvales</taxon>
        <taxon>Malvaceae</taxon>
        <taxon>Malvoideae</taxon>
        <taxon>Hibiscus</taxon>
    </lineage>
</organism>
<dbReference type="PANTHER" id="PTHR36040:SF3">
    <property type="entry name" value="OS04G0188500 PROTEIN"/>
    <property type="match status" value="1"/>
</dbReference>
<feature type="compositionally biased region" description="Basic and acidic residues" evidence="1">
    <location>
        <begin position="52"/>
        <end position="76"/>
    </location>
</feature>
<dbReference type="PANTHER" id="PTHR36040">
    <property type="entry name" value="OS04G0188500 PROTEIN"/>
    <property type="match status" value="1"/>
</dbReference>
<evidence type="ECO:0000256" key="2">
    <source>
        <dbReference type="SAM" id="Phobius"/>
    </source>
</evidence>
<keyword evidence="2" id="KW-1133">Transmembrane helix</keyword>
<keyword evidence="2" id="KW-0472">Membrane</keyword>
<keyword evidence="2" id="KW-0812">Transmembrane</keyword>
<feature type="signal peptide" evidence="3">
    <location>
        <begin position="1"/>
        <end position="19"/>
    </location>
</feature>
<feature type="transmembrane region" description="Helical" evidence="2">
    <location>
        <begin position="129"/>
        <end position="149"/>
    </location>
</feature>
<keyword evidence="3" id="KW-0732">Signal</keyword>
<evidence type="ECO:0000313" key="5">
    <source>
        <dbReference type="Proteomes" id="UP001472677"/>
    </source>
</evidence>
<comment type="caution">
    <text evidence="4">The sequence shown here is derived from an EMBL/GenBank/DDBJ whole genome shotgun (WGS) entry which is preliminary data.</text>
</comment>
<accession>A0ABR2DIN3</accession>
<reference evidence="4 5" key="1">
    <citation type="journal article" date="2024" name="G3 (Bethesda)">
        <title>Genome assembly of Hibiscus sabdariffa L. provides insights into metabolisms of medicinal natural products.</title>
        <authorList>
            <person name="Kim T."/>
        </authorList>
    </citation>
    <scope>NUCLEOTIDE SEQUENCE [LARGE SCALE GENOMIC DNA]</scope>
    <source>
        <strain evidence="4">TK-2024</strain>
        <tissue evidence="4">Old leaves</tissue>
    </source>
</reference>
<evidence type="ECO:0000256" key="1">
    <source>
        <dbReference type="SAM" id="MobiDB-lite"/>
    </source>
</evidence>